<protein>
    <submittedName>
        <fullName evidence="1">Uncharacterized protein</fullName>
    </submittedName>
</protein>
<proteinExistence type="predicted"/>
<accession>A0A0F6IIK0</accession>
<gene>
    <name evidence="1" type="ORF">LEP1GSC079_2289</name>
</gene>
<reference evidence="1 2" key="1">
    <citation type="submission" date="2013-01" db="EMBL/GenBank/DDBJ databases">
        <authorList>
            <person name="Harkins D.M."/>
            <person name="Durkin A.S."/>
            <person name="Brinkac L.M."/>
            <person name="Haft D.H."/>
            <person name="Selengut J.D."/>
            <person name="Sanka R."/>
            <person name="DePew J."/>
            <person name="Purushe J."/>
            <person name="Peacock S.J."/>
            <person name="Thaipadungpanit J."/>
            <person name="Wuthiekanun V.W."/>
            <person name="Day N.P."/>
            <person name="Vinetz J.M."/>
            <person name="Sutton G.G."/>
            <person name="Nierman W.C."/>
            <person name="Fouts D.E."/>
        </authorList>
    </citation>
    <scope>NUCLEOTIDE SEQUENCE [LARGE SCALE GENOMIC DNA]</scope>
    <source>
        <strain evidence="1 2">FPW1039</strain>
    </source>
</reference>
<sequence length="37" mass="4492">MKYKKNHSPIRFLHKTAVLWHHQNLNQFGTSKNFLKV</sequence>
<name>A0A0F6IIK0_LEPIR</name>
<dbReference type="Proteomes" id="UP000012164">
    <property type="component" value="Unassembled WGS sequence"/>
</dbReference>
<dbReference type="AlphaFoldDB" id="A0A0F6IIK0"/>
<evidence type="ECO:0000313" key="1">
    <source>
        <dbReference type="EMBL" id="EMJ37875.1"/>
    </source>
</evidence>
<comment type="caution">
    <text evidence="1">The sequence shown here is derived from an EMBL/GenBank/DDBJ whole genome shotgun (WGS) entry which is preliminary data.</text>
</comment>
<dbReference type="EMBL" id="AKWR02000060">
    <property type="protein sequence ID" value="EMJ37875.1"/>
    <property type="molecule type" value="Genomic_DNA"/>
</dbReference>
<organism evidence="1 2">
    <name type="scientific">Leptospira interrogans str. FPW1039</name>
    <dbReference type="NCBI Taxonomy" id="1193040"/>
    <lineage>
        <taxon>Bacteria</taxon>
        <taxon>Pseudomonadati</taxon>
        <taxon>Spirochaetota</taxon>
        <taxon>Spirochaetia</taxon>
        <taxon>Leptospirales</taxon>
        <taxon>Leptospiraceae</taxon>
        <taxon>Leptospira</taxon>
    </lineage>
</organism>
<evidence type="ECO:0000313" key="2">
    <source>
        <dbReference type="Proteomes" id="UP000012164"/>
    </source>
</evidence>